<accession>R6AL75</accession>
<name>R6AL75_9FIRM</name>
<proteinExistence type="predicted"/>
<evidence type="ECO:0000313" key="1">
    <source>
        <dbReference type="EMBL" id="CDA41917.1"/>
    </source>
</evidence>
<dbReference type="EMBL" id="CBBU010000168">
    <property type="protein sequence ID" value="CDA41917.1"/>
    <property type="molecule type" value="Genomic_DNA"/>
</dbReference>
<gene>
    <name evidence="1" type="ORF">BN765_00871</name>
</gene>
<dbReference type="AlphaFoldDB" id="R6AL75"/>
<organism evidence="1 2">
    <name type="scientific">Lachnospira eligens CAG:72</name>
    <dbReference type="NCBI Taxonomy" id="1263077"/>
    <lineage>
        <taxon>Bacteria</taxon>
        <taxon>Bacillati</taxon>
        <taxon>Bacillota</taxon>
        <taxon>Clostridia</taxon>
        <taxon>Lachnospirales</taxon>
        <taxon>Lachnospiraceae</taxon>
        <taxon>Lachnospira</taxon>
    </lineage>
</organism>
<comment type="caution">
    <text evidence="1">The sequence shown here is derived from an EMBL/GenBank/DDBJ whole genome shotgun (WGS) entry which is preliminary data.</text>
</comment>
<evidence type="ECO:0000313" key="2">
    <source>
        <dbReference type="Proteomes" id="UP000018175"/>
    </source>
</evidence>
<reference evidence="1" key="1">
    <citation type="submission" date="2012-11" db="EMBL/GenBank/DDBJ databases">
        <title>Dependencies among metagenomic species, viruses, plasmids and units of genetic variation.</title>
        <authorList>
            <person name="Nielsen H.B."/>
            <person name="Almeida M."/>
            <person name="Juncker A.S."/>
            <person name="Rasmussen S."/>
            <person name="Li J."/>
            <person name="Sunagawa S."/>
            <person name="Plichta D."/>
            <person name="Gautier L."/>
            <person name="Le Chatelier E."/>
            <person name="Peletier E."/>
            <person name="Bonde I."/>
            <person name="Nielsen T."/>
            <person name="Manichanh C."/>
            <person name="Arumugam M."/>
            <person name="Batto J."/>
            <person name="Santos M.B.Q.D."/>
            <person name="Blom N."/>
            <person name="Borruel N."/>
            <person name="Burgdorf K.S."/>
            <person name="Boumezbeur F."/>
            <person name="Casellas F."/>
            <person name="Dore J."/>
            <person name="Guarner F."/>
            <person name="Hansen T."/>
            <person name="Hildebrand F."/>
            <person name="Kaas R.S."/>
            <person name="Kennedy S."/>
            <person name="Kristiansen K."/>
            <person name="Kultima J.R."/>
            <person name="Leonard P."/>
            <person name="Levenez F."/>
            <person name="Lund O."/>
            <person name="Moumen B."/>
            <person name="Le Paslier D."/>
            <person name="Pons N."/>
            <person name="Pedersen O."/>
            <person name="Prifti E."/>
            <person name="Qin J."/>
            <person name="Raes J."/>
            <person name="Tap J."/>
            <person name="Tims S."/>
            <person name="Ussery D.W."/>
            <person name="Yamada T."/>
            <person name="MetaHit consortium"/>
            <person name="Renault P."/>
            <person name="Sicheritz-Ponten T."/>
            <person name="Bork P."/>
            <person name="Wang J."/>
            <person name="Brunak S."/>
            <person name="Ehrlich S.D."/>
        </authorList>
    </citation>
    <scope>NUCLEOTIDE SEQUENCE [LARGE SCALE GENOMIC DNA]</scope>
</reference>
<sequence length="112" mass="12857">MDKTIQGKSQKDIFFELSGILKFEDYKFKEDTTHQAYFPSATVFNKVRNLLGFNLETEAIPLPNGKLFDVTKECDQVVVSALVRTTIKYDAGGHFSHYKKFKLNVICLILIF</sequence>
<dbReference type="Proteomes" id="UP000018175">
    <property type="component" value="Unassembled WGS sequence"/>
</dbReference>
<protein>
    <submittedName>
        <fullName evidence="1">Uncharacterized protein</fullName>
    </submittedName>
</protein>